<dbReference type="RefSeq" id="WP_369255068.1">
    <property type="nucleotide sequence ID" value="NZ_CP163440.1"/>
</dbReference>
<accession>A0AB39RV28</accession>
<organism evidence="1">
    <name type="scientific">Streptomyces sp. R35</name>
    <dbReference type="NCBI Taxonomy" id="3238630"/>
    <lineage>
        <taxon>Bacteria</taxon>
        <taxon>Bacillati</taxon>
        <taxon>Actinomycetota</taxon>
        <taxon>Actinomycetes</taxon>
        <taxon>Kitasatosporales</taxon>
        <taxon>Streptomycetaceae</taxon>
        <taxon>Streptomyces</taxon>
    </lineage>
</organism>
<sequence>MVSPIRWRQGKDGLPTADRGDLASPDCLGVRVAQAGWEVQLVVELEATGWAHFHFLSENGGVHERWRARSLDTWSTLLDEAVSRASRIRLTHAQLLARTCTTGWLDWIHGELWLLPTCLVRVRSGLMDSVANSLGSSLTAPNPGHLIGYDPAAVLAAHRTNKVIPFDAVARAHLHGGLTTSGLTVSMVDGTRHKLLWLSSEPARRLLTDRLLPVLGARLIQ</sequence>
<proteinExistence type="predicted"/>
<gene>
    <name evidence="1" type="ORF">AB5J50_04430</name>
</gene>
<protein>
    <submittedName>
        <fullName evidence="1">Uncharacterized protein</fullName>
    </submittedName>
</protein>
<name>A0AB39RV28_9ACTN</name>
<dbReference type="EMBL" id="CP163440">
    <property type="protein sequence ID" value="XDQ60057.1"/>
    <property type="molecule type" value="Genomic_DNA"/>
</dbReference>
<reference evidence="1" key="1">
    <citation type="submission" date="2024-07" db="EMBL/GenBank/DDBJ databases">
        <authorList>
            <person name="Yu S.T."/>
        </authorList>
    </citation>
    <scope>NUCLEOTIDE SEQUENCE</scope>
    <source>
        <strain evidence="1">R35</strain>
    </source>
</reference>
<evidence type="ECO:0000313" key="1">
    <source>
        <dbReference type="EMBL" id="XDQ60057.1"/>
    </source>
</evidence>
<dbReference type="AlphaFoldDB" id="A0AB39RV28"/>